<comment type="caution">
    <text evidence="2">The sequence shown here is derived from an EMBL/GenBank/DDBJ whole genome shotgun (WGS) entry which is preliminary data.</text>
</comment>
<dbReference type="EMBL" id="JADQCH020000001">
    <property type="protein sequence ID" value="MEY2344171.1"/>
    <property type="molecule type" value="Genomic_DNA"/>
</dbReference>
<name>A0ABD5LS86_PROMI</name>
<proteinExistence type="predicted"/>
<feature type="transmembrane region" description="Helical" evidence="1">
    <location>
        <begin position="23"/>
        <end position="40"/>
    </location>
</feature>
<organism evidence="2">
    <name type="scientific">Proteus mirabilis</name>
    <dbReference type="NCBI Taxonomy" id="584"/>
    <lineage>
        <taxon>Bacteria</taxon>
        <taxon>Pseudomonadati</taxon>
        <taxon>Pseudomonadota</taxon>
        <taxon>Gammaproteobacteria</taxon>
        <taxon>Enterobacterales</taxon>
        <taxon>Morganellaceae</taxon>
        <taxon>Proteus</taxon>
    </lineage>
</organism>
<sequence>MITLLITSIRVKAFADGELAKKIVLSALVGIFLAVTIRMAEQPLYLSWMSEIQLTNDAITFPHTPIIAYNETFGLRISAWILSIISILMMGYSLYKYRIAVFTSGLSLIWGSGIVLLIAEILNRFAFLLLSNSNGVMKYEAFY</sequence>
<dbReference type="AlphaFoldDB" id="A0ABD5LS86"/>
<keyword evidence="1" id="KW-0472">Membrane</keyword>
<feature type="transmembrane region" description="Helical" evidence="1">
    <location>
        <begin position="77"/>
        <end position="95"/>
    </location>
</feature>
<keyword evidence="1" id="KW-0812">Transmembrane</keyword>
<protein>
    <submittedName>
        <fullName evidence="2">Uncharacterized protein</fullName>
    </submittedName>
</protein>
<keyword evidence="1" id="KW-1133">Transmembrane helix</keyword>
<gene>
    <name evidence="2" type="ORF">I3679_008565</name>
</gene>
<accession>A0ABD5LS86</accession>
<reference evidence="2" key="1">
    <citation type="submission" date="2021-05" db="EMBL/GenBank/DDBJ databases">
        <title>First report of NDM-5 and VEB-6 producing Proteus mirabilis isolated from blood of a sepsis patient in Kolkata, India.</title>
        <authorList>
            <person name="Halder G."/>
            <person name="Chaudhuri B."/>
            <person name="Dutta S."/>
        </authorList>
    </citation>
    <scope>NUCLEOTIDE SEQUENCE [LARGE SCALE GENOMIC DNA]</scope>
    <source>
        <strain evidence="2">7049</strain>
    </source>
</reference>
<evidence type="ECO:0000256" key="1">
    <source>
        <dbReference type="SAM" id="Phobius"/>
    </source>
</evidence>
<feature type="transmembrane region" description="Helical" evidence="1">
    <location>
        <begin position="107"/>
        <end position="130"/>
    </location>
</feature>
<evidence type="ECO:0000313" key="2">
    <source>
        <dbReference type="EMBL" id="MEY2344171.1"/>
    </source>
</evidence>